<name>A0ABV2J5U0_9HYPH</name>
<comment type="caution">
    <text evidence="2">The sequence shown here is derived from an EMBL/GenBank/DDBJ whole genome shotgun (WGS) entry which is preliminary data.</text>
</comment>
<dbReference type="InterPro" id="IPR029069">
    <property type="entry name" value="HotDog_dom_sf"/>
</dbReference>
<sequence>MEEVDIDHLRTWIGRERTVEDVITPRLAASLNAVFDVEEPVTDGMAAPLGIHWCLAPDIVPMKGLGADGHPARGGFLPPVPFPRRMWAGGRLTFFGDFRVGDTVSRRSVIEDVVLKTGRSGDMIFVTLRHDYATPRGIALEERQDIVYRKMETGGPVPRAEAKAEPPVAMPSGDAVVTLSADPVLLFRYSAITFNGHRIHYDKPYATDEEAYPGLVFHGPLQASYLLRFSLDPSTPQKTPRSFSFRSVKPLFAGGEVTLHRTMAAGQVELRCADQSGRDTMLATASLT</sequence>
<proteinExistence type="predicted"/>
<accession>A0ABV2J5U0</accession>
<evidence type="ECO:0000259" key="1">
    <source>
        <dbReference type="Pfam" id="PF13452"/>
    </source>
</evidence>
<dbReference type="PANTHER" id="PTHR28152">
    <property type="entry name" value="HYDROXYACYL-THIOESTER DEHYDRATASE TYPE 2, MITOCHONDRIAL"/>
    <property type="match status" value="1"/>
</dbReference>
<dbReference type="Pfam" id="PF13452">
    <property type="entry name" value="FAS1_DH_region"/>
    <property type="match status" value="1"/>
</dbReference>
<keyword evidence="3" id="KW-1185">Reference proteome</keyword>
<dbReference type="InterPro" id="IPR039569">
    <property type="entry name" value="FAS1-like_DH_region"/>
</dbReference>
<evidence type="ECO:0000313" key="2">
    <source>
        <dbReference type="EMBL" id="MET3616141.1"/>
    </source>
</evidence>
<keyword evidence="2" id="KW-0456">Lyase</keyword>
<dbReference type="PANTHER" id="PTHR28152:SF1">
    <property type="entry name" value="HYDROXYACYL-THIOESTER DEHYDRATASE TYPE 2, MITOCHONDRIAL"/>
    <property type="match status" value="1"/>
</dbReference>
<dbReference type="EMBL" id="JBEPMB010000013">
    <property type="protein sequence ID" value="MET3616141.1"/>
    <property type="molecule type" value="Genomic_DNA"/>
</dbReference>
<protein>
    <submittedName>
        <fullName evidence="2">3-methylfumaryl-CoA hydratase</fullName>
        <ecNumber evidence="2">4.2.1.153</ecNumber>
    </submittedName>
</protein>
<evidence type="ECO:0000313" key="3">
    <source>
        <dbReference type="Proteomes" id="UP001549047"/>
    </source>
</evidence>
<reference evidence="2 3" key="1">
    <citation type="submission" date="2024-06" db="EMBL/GenBank/DDBJ databases">
        <title>Genomic Encyclopedia of Type Strains, Phase IV (KMG-IV): sequencing the most valuable type-strain genomes for metagenomic binning, comparative biology and taxonomic classification.</title>
        <authorList>
            <person name="Goeker M."/>
        </authorList>
    </citation>
    <scope>NUCLEOTIDE SEQUENCE [LARGE SCALE GENOMIC DNA]</scope>
    <source>
        <strain evidence="2 3">DSM 29780</strain>
    </source>
</reference>
<organism evidence="2 3">
    <name type="scientific">Rhizobium aquaticum</name>
    <dbReference type="NCBI Taxonomy" id="1549636"/>
    <lineage>
        <taxon>Bacteria</taxon>
        <taxon>Pseudomonadati</taxon>
        <taxon>Pseudomonadota</taxon>
        <taxon>Alphaproteobacteria</taxon>
        <taxon>Hyphomicrobiales</taxon>
        <taxon>Rhizobiaceae</taxon>
        <taxon>Rhizobium/Agrobacterium group</taxon>
        <taxon>Rhizobium</taxon>
    </lineage>
</organism>
<dbReference type="Gene3D" id="3.10.129.10">
    <property type="entry name" value="Hotdog Thioesterase"/>
    <property type="match status" value="2"/>
</dbReference>
<dbReference type="EC" id="4.2.1.153" evidence="2"/>
<dbReference type="SUPFAM" id="SSF54637">
    <property type="entry name" value="Thioesterase/thiol ester dehydrase-isomerase"/>
    <property type="match status" value="1"/>
</dbReference>
<dbReference type="GO" id="GO:0016829">
    <property type="term" value="F:lyase activity"/>
    <property type="evidence" value="ECO:0007669"/>
    <property type="project" value="UniProtKB-KW"/>
</dbReference>
<dbReference type="InterPro" id="IPR052741">
    <property type="entry name" value="Mitochondrial_HTD2"/>
</dbReference>
<feature type="domain" description="FAS1-like dehydratase" evidence="1">
    <location>
        <begin position="45"/>
        <end position="137"/>
    </location>
</feature>
<dbReference type="RefSeq" id="WP_354558598.1">
    <property type="nucleotide sequence ID" value="NZ_JBEPMB010000013.1"/>
</dbReference>
<dbReference type="Proteomes" id="UP001549047">
    <property type="component" value="Unassembled WGS sequence"/>
</dbReference>
<gene>
    <name evidence="2" type="ORF">ABID16_004490</name>
</gene>